<dbReference type="AlphaFoldDB" id="A0AAJ0M939"/>
<dbReference type="EMBL" id="JAUIQD010000007">
    <property type="protein sequence ID" value="KAK3343455.1"/>
    <property type="molecule type" value="Genomic_DNA"/>
</dbReference>
<keyword evidence="3 7" id="KW-0812">Transmembrane</keyword>
<dbReference type="PANTHER" id="PTHR20855">
    <property type="entry name" value="ADIPOR/PROGESTIN RECEPTOR-RELATED"/>
    <property type="match status" value="1"/>
</dbReference>
<dbReference type="Pfam" id="PF03006">
    <property type="entry name" value="HlyIII"/>
    <property type="match status" value="1"/>
</dbReference>
<dbReference type="GO" id="GO:0006882">
    <property type="term" value="P:intracellular zinc ion homeostasis"/>
    <property type="evidence" value="ECO:0007669"/>
    <property type="project" value="TreeGrafter"/>
</dbReference>
<dbReference type="GO" id="GO:0038023">
    <property type="term" value="F:signaling receptor activity"/>
    <property type="evidence" value="ECO:0007669"/>
    <property type="project" value="TreeGrafter"/>
</dbReference>
<keyword evidence="6" id="KW-0479">Metal-binding</keyword>
<evidence type="ECO:0000313" key="8">
    <source>
        <dbReference type="EMBL" id="KAK3343455.1"/>
    </source>
</evidence>
<evidence type="ECO:0000256" key="3">
    <source>
        <dbReference type="ARBA" id="ARBA00022692"/>
    </source>
</evidence>
<keyword evidence="6" id="KW-0862">Zinc</keyword>
<evidence type="ECO:0000256" key="5">
    <source>
        <dbReference type="ARBA" id="ARBA00023136"/>
    </source>
</evidence>
<keyword evidence="9" id="KW-1185">Reference proteome</keyword>
<dbReference type="InterPro" id="IPR004254">
    <property type="entry name" value="AdipoR/HlyIII-related"/>
</dbReference>
<comment type="caution">
    <text evidence="8">The sequence shown here is derived from an EMBL/GenBank/DDBJ whole genome shotgun (WGS) entry which is preliminary data.</text>
</comment>
<evidence type="ECO:0000256" key="7">
    <source>
        <dbReference type="SAM" id="Phobius"/>
    </source>
</evidence>
<comment type="similarity">
    <text evidence="2">Belongs to the ADIPOR family.</text>
</comment>
<comment type="subcellular location">
    <subcellularLocation>
        <location evidence="1">Membrane</location>
        <topology evidence="1">Multi-pass membrane protein</topology>
    </subcellularLocation>
</comment>
<reference evidence="8" key="2">
    <citation type="submission" date="2023-06" db="EMBL/GenBank/DDBJ databases">
        <authorList>
            <consortium name="Lawrence Berkeley National Laboratory"/>
            <person name="Haridas S."/>
            <person name="Hensen N."/>
            <person name="Bonometti L."/>
            <person name="Westerberg I."/>
            <person name="Brannstrom I.O."/>
            <person name="Guillou S."/>
            <person name="Cros-Aarteil S."/>
            <person name="Calhoun S."/>
            <person name="Kuo A."/>
            <person name="Mondo S."/>
            <person name="Pangilinan J."/>
            <person name="Riley R."/>
            <person name="Labutti K."/>
            <person name="Andreopoulos B."/>
            <person name="Lipzen A."/>
            <person name="Chen C."/>
            <person name="Yanf M."/>
            <person name="Daum C."/>
            <person name="Ng V."/>
            <person name="Clum A."/>
            <person name="Steindorff A."/>
            <person name="Ohm R."/>
            <person name="Martin F."/>
            <person name="Silar P."/>
            <person name="Natvig D."/>
            <person name="Lalanne C."/>
            <person name="Gautier V."/>
            <person name="Ament-Velasquez S.L."/>
            <person name="Kruys A."/>
            <person name="Hutchinson M.I."/>
            <person name="Powell A.J."/>
            <person name="Barry K."/>
            <person name="Miller A.N."/>
            <person name="Grigoriev I.V."/>
            <person name="Debuchy R."/>
            <person name="Gladieux P."/>
            <person name="Thoren M.H."/>
            <person name="Johannesson H."/>
        </authorList>
    </citation>
    <scope>NUCLEOTIDE SEQUENCE</scope>
    <source>
        <strain evidence="8">CBS 955.72</strain>
    </source>
</reference>
<feature type="binding site" evidence="6">
    <location>
        <position position="258"/>
    </location>
    <ligand>
        <name>Zn(2+)</name>
        <dbReference type="ChEBI" id="CHEBI:29105"/>
    </ligand>
</feature>
<sequence length="291" mass="33163">MARNAKPAPKDSRGLLTWAEISPWQRDNEFILTGYRRATFSYFASTKSIFHIHNETANIWSHLLGTLLFVVLFGHFFFWSRLPDGLKIEDGLAVGTYFIGVVVCFVLSTIYHTFSDHSPHMHKFGNELDHLGIVLVMWGTGVSGAHFGFYHDKATRNLYLALLTATGVGCGFFTLKPKFRRPEYRFTRFLMYAGLGASLFVPIIHGLSIFGWDELDRMMSLRSFFGLGVINFSGSAVYAARVPERWFPRRFDLLGQSHNWMHVLVLTGALVRLEGLLTVARRWQEESGMLL</sequence>
<feature type="transmembrane region" description="Helical" evidence="7">
    <location>
        <begin position="91"/>
        <end position="111"/>
    </location>
</feature>
<organism evidence="8 9">
    <name type="scientific">Lasiosphaeria hispida</name>
    <dbReference type="NCBI Taxonomy" id="260671"/>
    <lineage>
        <taxon>Eukaryota</taxon>
        <taxon>Fungi</taxon>
        <taxon>Dikarya</taxon>
        <taxon>Ascomycota</taxon>
        <taxon>Pezizomycotina</taxon>
        <taxon>Sordariomycetes</taxon>
        <taxon>Sordariomycetidae</taxon>
        <taxon>Sordariales</taxon>
        <taxon>Lasiosphaeriaceae</taxon>
        <taxon>Lasiosphaeria</taxon>
    </lineage>
</organism>
<evidence type="ECO:0000256" key="1">
    <source>
        <dbReference type="ARBA" id="ARBA00004141"/>
    </source>
</evidence>
<name>A0AAJ0M939_9PEZI</name>
<evidence type="ECO:0000313" key="9">
    <source>
        <dbReference type="Proteomes" id="UP001275084"/>
    </source>
</evidence>
<proteinExistence type="inferred from homology"/>
<keyword evidence="5 7" id="KW-0472">Membrane</keyword>
<gene>
    <name evidence="8" type="ORF">B0T25DRAFT_463187</name>
</gene>
<feature type="transmembrane region" description="Helical" evidence="7">
    <location>
        <begin position="59"/>
        <end position="79"/>
    </location>
</feature>
<feature type="transmembrane region" description="Helical" evidence="7">
    <location>
        <begin position="224"/>
        <end position="240"/>
    </location>
</feature>
<keyword evidence="4 7" id="KW-1133">Transmembrane helix</keyword>
<protein>
    <submittedName>
        <fullName evidence="8">Adiponectin receptor protein 1</fullName>
    </submittedName>
</protein>
<keyword evidence="8" id="KW-0675">Receptor</keyword>
<dbReference type="Proteomes" id="UP001275084">
    <property type="component" value="Unassembled WGS sequence"/>
</dbReference>
<evidence type="ECO:0000256" key="6">
    <source>
        <dbReference type="PIRSR" id="PIRSR604254-1"/>
    </source>
</evidence>
<feature type="binding site" evidence="6">
    <location>
        <position position="262"/>
    </location>
    <ligand>
        <name>Zn(2+)</name>
        <dbReference type="ChEBI" id="CHEBI:29105"/>
    </ligand>
</feature>
<feature type="transmembrane region" description="Helical" evidence="7">
    <location>
        <begin position="157"/>
        <end position="177"/>
    </location>
</feature>
<feature type="transmembrane region" description="Helical" evidence="7">
    <location>
        <begin position="260"/>
        <end position="280"/>
    </location>
</feature>
<feature type="transmembrane region" description="Helical" evidence="7">
    <location>
        <begin position="189"/>
        <end position="212"/>
    </location>
</feature>
<accession>A0AAJ0M939</accession>
<evidence type="ECO:0000256" key="2">
    <source>
        <dbReference type="ARBA" id="ARBA00007018"/>
    </source>
</evidence>
<dbReference type="GO" id="GO:0046872">
    <property type="term" value="F:metal ion binding"/>
    <property type="evidence" value="ECO:0007669"/>
    <property type="project" value="UniProtKB-KW"/>
</dbReference>
<evidence type="ECO:0000256" key="4">
    <source>
        <dbReference type="ARBA" id="ARBA00022989"/>
    </source>
</evidence>
<feature type="transmembrane region" description="Helical" evidence="7">
    <location>
        <begin position="131"/>
        <end position="150"/>
    </location>
</feature>
<dbReference type="PANTHER" id="PTHR20855:SF52">
    <property type="entry name" value="ADIPONECTIN RECEPTOR PROTEIN"/>
    <property type="match status" value="1"/>
</dbReference>
<dbReference type="GO" id="GO:0016020">
    <property type="term" value="C:membrane"/>
    <property type="evidence" value="ECO:0007669"/>
    <property type="project" value="UniProtKB-SubCell"/>
</dbReference>
<feature type="binding site" evidence="6">
    <location>
        <position position="112"/>
    </location>
    <ligand>
        <name>Zn(2+)</name>
        <dbReference type="ChEBI" id="CHEBI:29105"/>
    </ligand>
</feature>
<reference evidence="8" key="1">
    <citation type="journal article" date="2023" name="Mol. Phylogenet. Evol.">
        <title>Genome-scale phylogeny and comparative genomics of the fungal order Sordariales.</title>
        <authorList>
            <person name="Hensen N."/>
            <person name="Bonometti L."/>
            <person name="Westerberg I."/>
            <person name="Brannstrom I.O."/>
            <person name="Guillou S."/>
            <person name="Cros-Aarteil S."/>
            <person name="Calhoun S."/>
            <person name="Haridas S."/>
            <person name="Kuo A."/>
            <person name="Mondo S."/>
            <person name="Pangilinan J."/>
            <person name="Riley R."/>
            <person name="LaButti K."/>
            <person name="Andreopoulos B."/>
            <person name="Lipzen A."/>
            <person name="Chen C."/>
            <person name="Yan M."/>
            <person name="Daum C."/>
            <person name="Ng V."/>
            <person name="Clum A."/>
            <person name="Steindorff A."/>
            <person name="Ohm R.A."/>
            <person name="Martin F."/>
            <person name="Silar P."/>
            <person name="Natvig D.O."/>
            <person name="Lalanne C."/>
            <person name="Gautier V."/>
            <person name="Ament-Velasquez S.L."/>
            <person name="Kruys A."/>
            <person name="Hutchinson M.I."/>
            <person name="Powell A.J."/>
            <person name="Barry K."/>
            <person name="Miller A.N."/>
            <person name="Grigoriev I.V."/>
            <person name="Debuchy R."/>
            <person name="Gladieux P."/>
            <person name="Hiltunen Thoren M."/>
            <person name="Johannesson H."/>
        </authorList>
    </citation>
    <scope>NUCLEOTIDE SEQUENCE</scope>
    <source>
        <strain evidence="8">CBS 955.72</strain>
    </source>
</reference>